<proteinExistence type="predicted"/>
<feature type="region of interest" description="Disordered" evidence="1">
    <location>
        <begin position="62"/>
        <end position="87"/>
    </location>
</feature>
<dbReference type="InterPro" id="IPR021682">
    <property type="entry name" value="DUF2933"/>
</dbReference>
<feature type="transmembrane region" description="Helical" evidence="2">
    <location>
        <begin position="12"/>
        <end position="31"/>
    </location>
</feature>
<comment type="caution">
    <text evidence="3">The sequence shown here is derived from an EMBL/GenBank/DDBJ whole genome shotgun (WGS) entry which is preliminary data.</text>
</comment>
<dbReference type="EMBL" id="BMZE01000002">
    <property type="protein sequence ID" value="GHA27305.1"/>
    <property type="molecule type" value="Genomic_DNA"/>
</dbReference>
<keyword evidence="2" id="KW-0472">Membrane</keyword>
<organism evidence="3 4">
    <name type="scientific">Devosia pacifica</name>
    <dbReference type="NCBI Taxonomy" id="1335967"/>
    <lineage>
        <taxon>Bacteria</taxon>
        <taxon>Pseudomonadati</taxon>
        <taxon>Pseudomonadota</taxon>
        <taxon>Alphaproteobacteria</taxon>
        <taxon>Hyphomicrobiales</taxon>
        <taxon>Devosiaceae</taxon>
        <taxon>Devosia</taxon>
    </lineage>
</organism>
<evidence type="ECO:0000313" key="4">
    <source>
        <dbReference type="Proteomes" id="UP000646579"/>
    </source>
</evidence>
<keyword evidence="2" id="KW-1133">Transmembrane helix</keyword>
<evidence type="ECO:0008006" key="5">
    <source>
        <dbReference type="Google" id="ProtNLM"/>
    </source>
</evidence>
<dbReference type="AlphaFoldDB" id="A0A918S6S5"/>
<sequence>MDHEKNSRGFFASRANVVLLVFLGVGGFYLVSEHRAHLIGAVPLLLAFGLCLGMHFFMHGGHGKHKSVHDEEDAQPGGGKKPGGHGH</sequence>
<accession>A0A918S6S5</accession>
<reference evidence="3" key="2">
    <citation type="submission" date="2020-09" db="EMBL/GenBank/DDBJ databases">
        <authorList>
            <person name="Sun Q."/>
            <person name="Kim S."/>
        </authorList>
    </citation>
    <scope>NUCLEOTIDE SEQUENCE</scope>
    <source>
        <strain evidence="3">KCTC 32437</strain>
    </source>
</reference>
<name>A0A918S6S5_9HYPH</name>
<evidence type="ECO:0000313" key="3">
    <source>
        <dbReference type="EMBL" id="GHA27305.1"/>
    </source>
</evidence>
<evidence type="ECO:0000256" key="2">
    <source>
        <dbReference type="SAM" id="Phobius"/>
    </source>
</evidence>
<evidence type="ECO:0000256" key="1">
    <source>
        <dbReference type="SAM" id="MobiDB-lite"/>
    </source>
</evidence>
<dbReference type="Proteomes" id="UP000646579">
    <property type="component" value="Unassembled WGS sequence"/>
</dbReference>
<protein>
    <recommendedName>
        <fullName evidence="5">DUF2933 domain-containing protein</fullName>
    </recommendedName>
</protein>
<dbReference type="Pfam" id="PF11666">
    <property type="entry name" value="DUF2933"/>
    <property type="match status" value="1"/>
</dbReference>
<keyword evidence="2" id="KW-0812">Transmembrane</keyword>
<reference evidence="3" key="1">
    <citation type="journal article" date="2014" name="Int. J. Syst. Evol. Microbiol.">
        <title>Complete genome sequence of Corynebacterium casei LMG S-19264T (=DSM 44701T), isolated from a smear-ripened cheese.</title>
        <authorList>
            <consortium name="US DOE Joint Genome Institute (JGI-PGF)"/>
            <person name="Walter F."/>
            <person name="Albersmeier A."/>
            <person name="Kalinowski J."/>
            <person name="Ruckert C."/>
        </authorList>
    </citation>
    <scope>NUCLEOTIDE SEQUENCE</scope>
    <source>
        <strain evidence="3">KCTC 32437</strain>
    </source>
</reference>
<feature type="transmembrane region" description="Helical" evidence="2">
    <location>
        <begin position="37"/>
        <end position="57"/>
    </location>
</feature>
<gene>
    <name evidence="3" type="ORF">GCM10007989_23920</name>
</gene>
<keyword evidence="4" id="KW-1185">Reference proteome</keyword>